<accession>X1EEW6</accession>
<evidence type="ECO:0000313" key="1">
    <source>
        <dbReference type="EMBL" id="GAH31826.1"/>
    </source>
</evidence>
<organism evidence="1">
    <name type="scientific">marine sediment metagenome</name>
    <dbReference type="NCBI Taxonomy" id="412755"/>
    <lineage>
        <taxon>unclassified sequences</taxon>
        <taxon>metagenomes</taxon>
        <taxon>ecological metagenomes</taxon>
    </lineage>
</organism>
<comment type="caution">
    <text evidence="1">The sequence shown here is derived from an EMBL/GenBank/DDBJ whole genome shotgun (WGS) entry which is preliminary data.</text>
</comment>
<dbReference type="EMBL" id="BARU01014251">
    <property type="protein sequence ID" value="GAH31826.1"/>
    <property type="molecule type" value="Genomic_DNA"/>
</dbReference>
<reference evidence="1" key="1">
    <citation type="journal article" date="2014" name="Front. Microbiol.">
        <title>High frequency of phylogenetically diverse reductive dehalogenase-homologous genes in deep subseafloor sedimentary metagenomes.</title>
        <authorList>
            <person name="Kawai M."/>
            <person name="Futagami T."/>
            <person name="Toyoda A."/>
            <person name="Takaki Y."/>
            <person name="Nishi S."/>
            <person name="Hori S."/>
            <person name="Arai W."/>
            <person name="Tsubouchi T."/>
            <person name="Morono Y."/>
            <person name="Uchiyama I."/>
            <person name="Ito T."/>
            <person name="Fujiyama A."/>
            <person name="Inagaki F."/>
            <person name="Takami H."/>
        </authorList>
    </citation>
    <scope>NUCLEOTIDE SEQUENCE</scope>
    <source>
        <strain evidence="1">Expedition CK06-06</strain>
    </source>
</reference>
<proteinExistence type="predicted"/>
<sequence length="68" mass="7881">MKLFDVSESANGNQCGGCNWEATKRYWMAETQEQADQEVSKMNPEIMKAYGKKAYAKKLRRKKLCTEK</sequence>
<protein>
    <submittedName>
        <fullName evidence="1">Uncharacterized protein</fullName>
    </submittedName>
</protein>
<dbReference type="AlphaFoldDB" id="X1EEW6"/>
<name>X1EEW6_9ZZZZ</name>
<gene>
    <name evidence="1" type="ORF">S03H2_25263</name>
</gene>